<dbReference type="SUPFAM" id="SSF53623">
    <property type="entry name" value="MurD-like peptide ligases, catalytic domain"/>
    <property type="match status" value="1"/>
</dbReference>
<accession>A0A6A5UP07</accession>
<evidence type="ECO:0000256" key="10">
    <source>
        <dbReference type="ARBA" id="ARBA00022598"/>
    </source>
</evidence>
<evidence type="ECO:0000256" key="21">
    <source>
        <dbReference type="PIRSR" id="PIRSR038895-1"/>
    </source>
</evidence>
<dbReference type="Gene3D" id="3.40.1190.10">
    <property type="entry name" value="Mur-like, catalytic domain"/>
    <property type="match status" value="1"/>
</dbReference>
<evidence type="ECO:0000313" key="23">
    <source>
        <dbReference type="EMBL" id="KAF1966575.1"/>
    </source>
</evidence>
<evidence type="ECO:0000256" key="5">
    <source>
        <dbReference type="ARBA" id="ARBA00005150"/>
    </source>
</evidence>
<evidence type="ECO:0000256" key="13">
    <source>
        <dbReference type="ARBA" id="ARBA00022792"/>
    </source>
</evidence>
<dbReference type="Proteomes" id="UP000800036">
    <property type="component" value="Unassembled WGS sequence"/>
</dbReference>
<evidence type="ECO:0000256" key="1">
    <source>
        <dbReference type="ARBA" id="ARBA00001944"/>
    </source>
</evidence>
<comment type="similarity">
    <text evidence="6">Belongs to the folylpolyglutamate synthase family.</text>
</comment>
<feature type="binding site" evidence="22">
    <location>
        <position position="184"/>
    </location>
    <ligand>
        <name>Mg(2+)</name>
        <dbReference type="ChEBI" id="CHEBI:18420"/>
        <label>1</label>
    </ligand>
</feature>
<feature type="binding site" evidence="21">
    <location>
        <position position="329"/>
    </location>
    <ligand>
        <name>ATP</name>
        <dbReference type="ChEBI" id="CHEBI:30616"/>
    </ligand>
</feature>
<evidence type="ECO:0000256" key="14">
    <source>
        <dbReference type="ARBA" id="ARBA00022840"/>
    </source>
</evidence>
<dbReference type="EMBL" id="ML976744">
    <property type="protein sequence ID" value="KAF1966575.1"/>
    <property type="molecule type" value="Genomic_DNA"/>
</dbReference>
<evidence type="ECO:0000256" key="2">
    <source>
        <dbReference type="ARBA" id="ARBA00004273"/>
    </source>
</evidence>
<dbReference type="EC" id="6.3.2.17" evidence="7"/>
<dbReference type="GO" id="GO:0005743">
    <property type="term" value="C:mitochondrial inner membrane"/>
    <property type="evidence" value="ECO:0007669"/>
    <property type="project" value="UniProtKB-SubCell"/>
</dbReference>
<keyword evidence="11 22" id="KW-0479">Metal-binding</keyword>
<dbReference type="InterPro" id="IPR023600">
    <property type="entry name" value="Folylpolyglutamate_synth_euk"/>
</dbReference>
<evidence type="ECO:0000256" key="18">
    <source>
        <dbReference type="ARBA" id="ARBA00030592"/>
    </source>
</evidence>
<evidence type="ECO:0000256" key="17">
    <source>
        <dbReference type="ARBA" id="ARBA00023136"/>
    </source>
</evidence>
<feature type="binding site" evidence="22">
    <location>
        <position position="111"/>
    </location>
    <ligand>
        <name>Mg(2+)</name>
        <dbReference type="ChEBI" id="CHEBI:18420"/>
        <label>1</label>
    </ligand>
</feature>
<evidence type="ECO:0000256" key="16">
    <source>
        <dbReference type="ARBA" id="ARBA00023128"/>
    </source>
</evidence>
<evidence type="ECO:0000313" key="24">
    <source>
        <dbReference type="Proteomes" id="UP000800036"/>
    </source>
</evidence>
<dbReference type="PANTHER" id="PTHR11136:SF5">
    <property type="entry name" value="FOLYLPOLYGLUTAMATE SYNTHASE, MITOCHONDRIAL"/>
    <property type="match status" value="1"/>
</dbReference>
<dbReference type="InterPro" id="IPR001645">
    <property type="entry name" value="Folylpolyglutamate_synth"/>
</dbReference>
<evidence type="ECO:0000256" key="19">
    <source>
        <dbReference type="ARBA" id="ARBA00030876"/>
    </source>
</evidence>
<evidence type="ECO:0000256" key="15">
    <source>
        <dbReference type="ARBA" id="ARBA00022842"/>
    </source>
</evidence>
<dbReference type="PANTHER" id="PTHR11136">
    <property type="entry name" value="FOLYLPOLYGLUTAMATE SYNTHASE-RELATED"/>
    <property type="match status" value="1"/>
</dbReference>
<dbReference type="GO" id="GO:0046872">
    <property type="term" value="F:metal ion binding"/>
    <property type="evidence" value="ECO:0007669"/>
    <property type="project" value="UniProtKB-KW"/>
</dbReference>
<evidence type="ECO:0000256" key="22">
    <source>
        <dbReference type="PIRSR" id="PIRSR038895-2"/>
    </source>
</evidence>
<evidence type="ECO:0000256" key="11">
    <source>
        <dbReference type="ARBA" id="ARBA00022723"/>
    </source>
</evidence>
<keyword evidence="17" id="KW-0472">Membrane</keyword>
<organism evidence="23 24">
    <name type="scientific">Bimuria novae-zelandiae CBS 107.79</name>
    <dbReference type="NCBI Taxonomy" id="1447943"/>
    <lineage>
        <taxon>Eukaryota</taxon>
        <taxon>Fungi</taxon>
        <taxon>Dikarya</taxon>
        <taxon>Ascomycota</taxon>
        <taxon>Pezizomycotina</taxon>
        <taxon>Dothideomycetes</taxon>
        <taxon>Pleosporomycetidae</taxon>
        <taxon>Pleosporales</taxon>
        <taxon>Massarineae</taxon>
        <taxon>Didymosphaeriaceae</taxon>
        <taxon>Bimuria</taxon>
    </lineage>
</organism>
<keyword evidence="9" id="KW-0554">One-carbon metabolism</keyword>
<dbReference type="NCBIfam" id="TIGR01499">
    <property type="entry name" value="folC"/>
    <property type="match status" value="1"/>
</dbReference>
<evidence type="ECO:0000256" key="12">
    <source>
        <dbReference type="ARBA" id="ARBA00022741"/>
    </source>
</evidence>
<reference evidence="23" key="1">
    <citation type="journal article" date="2020" name="Stud. Mycol.">
        <title>101 Dothideomycetes genomes: a test case for predicting lifestyles and emergence of pathogens.</title>
        <authorList>
            <person name="Haridas S."/>
            <person name="Albert R."/>
            <person name="Binder M."/>
            <person name="Bloem J."/>
            <person name="Labutti K."/>
            <person name="Salamov A."/>
            <person name="Andreopoulos B."/>
            <person name="Baker S."/>
            <person name="Barry K."/>
            <person name="Bills G."/>
            <person name="Bluhm B."/>
            <person name="Cannon C."/>
            <person name="Castanera R."/>
            <person name="Culley D."/>
            <person name="Daum C."/>
            <person name="Ezra D."/>
            <person name="Gonzalez J."/>
            <person name="Henrissat B."/>
            <person name="Kuo A."/>
            <person name="Liang C."/>
            <person name="Lipzen A."/>
            <person name="Lutzoni F."/>
            <person name="Magnuson J."/>
            <person name="Mondo S."/>
            <person name="Nolan M."/>
            <person name="Ohm R."/>
            <person name="Pangilinan J."/>
            <person name="Park H.-J."/>
            <person name="Ramirez L."/>
            <person name="Alfaro M."/>
            <person name="Sun H."/>
            <person name="Tritt A."/>
            <person name="Yoshinaga Y."/>
            <person name="Zwiers L.-H."/>
            <person name="Turgeon B."/>
            <person name="Goodwin S."/>
            <person name="Spatafora J."/>
            <person name="Crous P."/>
            <person name="Grigoriev I."/>
        </authorList>
    </citation>
    <scope>NUCLEOTIDE SEQUENCE</scope>
    <source>
        <strain evidence="23">CBS 107.79</strain>
    </source>
</reference>
<evidence type="ECO:0000256" key="6">
    <source>
        <dbReference type="ARBA" id="ARBA00008276"/>
    </source>
</evidence>
<evidence type="ECO:0000256" key="3">
    <source>
        <dbReference type="ARBA" id="ARBA00004305"/>
    </source>
</evidence>
<dbReference type="SUPFAM" id="SSF53244">
    <property type="entry name" value="MurD-like peptide ligases, peptide-binding domain"/>
    <property type="match status" value="1"/>
</dbReference>
<feature type="binding site" evidence="21">
    <location>
        <position position="315"/>
    </location>
    <ligand>
        <name>ATP</name>
        <dbReference type="ChEBI" id="CHEBI:30616"/>
    </ligand>
</feature>
<keyword evidence="24" id="KW-1185">Reference proteome</keyword>
<keyword evidence="16" id="KW-0496">Mitochondrion</keyword>
<protein>
    <recommendedName>
        <fullName evidence="7">tetrahydrofolate synthase</fullName>
        <ecNumber evidence="7">6.3.2.17</ecNumber>
    </recommendedName>
    <alternativeName>
        <fullName evidence="19">Folylpoly-gamma-glutamate synthetase</fullName>
    </alternativeName>
    <alternativeName>
        <fullName evidence="18">Tetrahydrofolylpolyglutamate synthase</fullName>
    </alternativeName>
</protein>
<comment type="pathway">
    <text evidence="5">Cofactor biosynthesis; tetrahydrofolylpolyglutamate biosynthesis.</text>
</comment>
<sequence>MSVLLQSHFRASGLNLPFPISAIKKLNSCQSGFAKLHARRMQGLSDPALHLGQMRDWLRRIGYQPSDLDRLNIVHVAGAKGKGSTRAYIDSILNEYRKTLGKPSKVGLFTSPHLVCTRERIRINSEPITEEQFCKYFFQVWDLLERTAREEGLDPAFKPNYFRMLTLLSFHVFIQEGVDMAIYEVGVGGEYDTTNIIERPVAASITALDIDHVPTLALSVRQVDKAEIVLLHRAAEKSAELNWIELHPALETMAIKPAEKFQYNNASLAIALAVEALQRFGISVQRKESQTGSASYADLPAEFVPGLGNMKWRGRCEVIRLEKQHYYLDGAHTQDSFQVACSWFSKLPSNSKHKRVLMFNQQSTRDYIGLLRTVFRLLTNKGIYIAKVIFCTGMTYKNRDYKRDFVNKNANPKALETLELQKELQGEWLRLDPSADVAVLPTIENAIDCVQGLSGEKVSLTCS</sequence>
<feature type="binding site" evidence="22">
    <location>
        <position position="212"/>
    </location>
    <ligand>
        <name>Mg(2+)</name>
        <dbReference type="ChEBI" id="CHEBI:18420"/>
        <label>1</label>
    </ligand>
</feature>
<keyword evidence="15 22" id="KW-0460">Magnesium</keyword>
<dbReference type="PROSITE" id="PS01012">
    <property type="entry name" value="FOLYLPOLYGLU_SYNT_2"/>
    <property type="match status" value="1"/>
</dbReference>
<proteinExistence type="inferred from homology"/>
<dbReference type="Gene3D" id="3.90.190.20">
    <property type="entry name" value="Mur ligase, C-terminal domain"/>
    <property type="match status" value="1"/>
</dbReference>
<dbReference type="GO" id="GO:0004326">
    <property type="term" value="F:tetrahydrofolylpolyglutamate synthase activity"/>
    <property type="evidence" value="ECO:0007669"/>
    <property type="project" value="UniProtKB-EC"/>
</dbReference>
<name>A0A6A5UP07_9PLEO</name>
<dbReference type="OrthoDB" id="5212574at2759"/>
<dbReference type="UniPathway" id="UPA00850"/>
<dbReference type="InterPro" id="IPR036615">
    <property type="entry name" value="Mur_ligase_C_dom_sf"/>
</dbReference>
<keyword evidence="8" id="KW-0963">Cytoplasm</keyword>
<dbReference type="GO" id="GO:0006730">
    <property type="term" value="P:one-carbon metabolic process"/>
    <property type="evidence" value="ECO:0007669"/>
    <property type="project" value="UniProtKB-KW"/>
</dbReference>
<dbReference type="AlphaFoldDB" id="A0A6A5UP07"/>
<keyword evidence="10" id="KW-0436">Ligase</keyword>
<comment type="cofactor">
    <cofactor evidence="1">
        <name>a monovalent cation</name>
        <dbReference type="ChEBI" id="CHEBI:60242"/>
    </cofactor>
</comment>
<dbReference type="InterPro" id="IPR036565">
    <property type="entry name" value="Mur-like_cat_sf"/>
</dbReference>
<evidence type="ECO:0000256" key="8">
    <source>
        <dbReference type="ARBA" id="ARBA00022490"/>
    </source>
</evidence>
<comment type="catalytic activity">
    <reaction evidence="20">
        <text>(6S)-5,6,7,8-tetrahydrofolyl-(gamma-L-Glu)(n) + L-glutamate + ATP = (6S)-5,6,7,8-tetrahydrofolyl-(gamma-L-Glu)(n+1) + ADP + phosphate + H(+)</text>
        <dbReference type="Rhea" id="RHEA:10580"/>
        <dbReference type="Rhea" id="RHEA-COMP:14738"/>
        <dbReference type="Rhea" id="RHEA-COMP:14740"/>
        <dbReference type="ChEBI" id="CHEBI:15378"/>
        <dbReference type="ChEBI" id="CHEBI:29985"/>
        <dbReference type="ChEBI" id="CHEBI:30616"/>
        <dbReference type="ChEBI" id="CHEBI:43474"/>
        <dbReference type="ChEBI" id="CHEBI:141005"/>
        <dbReference type="ChEBI" id="CHEBI:456216"/>
        <dbReference type="EC" id="6.3.2.17"/>
    </reaction>
</comment>
<dbReference type="GO" id="GO:0005829">
    <property type="term" value="C:cytosol"/>
    <property type="evidence" value="ECO:0007669"/>
    <property type="project" value="TreeGrafter"/>
</dbReference>
<evidence type="ECO:0000256" key="7">
    <source>
        <dbReference type="ARBA" id="ARBA00013025"/>
    </source>
</evidence>
<keyword evidence="14 21" id="KW-0067">ATP-binding</keyword>
<keyword evidence="13" id="KW-0999">Mitochondrion inner membrane</keyword>
<dbReference type="InterPro" id="IPR018109">
    <property type="entry name" value="Folylpolyglutamate_synth_CS"/>
</dbReference>
<gene>
    <name evidence="23" type="ORF">BU23DRAFT_593106</name>
</gene>
<evidence type="ECO:0000256" key="4">
    <source>
        <dbReference type="ARBA" id="ARBA00004496"/>
    </source>
</evidence>
<evidence type="ECO:0000256" key="9">
    <source>
        <dbReference type="ARBA" id="ARBA00022563"/>
    </source>
</evidence>
<keyword evidence="12 21" id="KW-0547">Nucleotide-binding</keyword>
<evidence type="ECO:0000256" key="20">
    <source>
        <dbReference type="ARBA" id="ARBA00047493"/>
    </source>
</evidence>
<dbReference type="GO" id="GO:0005759">
    <property type="term" value="C:mitochondrial matrix"/>
    <property type="evidence" value="ECO:0007669"/>
    <property type="project" value="UniProtKB-SubCell"/>
</dbReference>
<comment type="subcellular location">
    <subcellularLocation>
        <location evidence="4">Cytoplasm</location>
    </subcellularLocation>
    <subcellularLocation>
        <location evidence="2">Mitochondrion inner membrane</location>
    </subcellularLocation>
    <subcellularLocation>
        <location evidence="3">Mitochondrion matrix</location>
    </subcellularLocation>
</comment>
<dbReference type="GO" id="GO:0005524">
    <property type="term" value="F:ATP binding"/>
    <property type="evidence" value="ECO:0007669"/>
    <property type="project" value="UniProtKB-KW"/>
</dbReference>
<dbReference type="PIRSF" id="PIRSF038895">
    <property type="entry name" value="FPGS"/>
    <property type="match status" value="1"/>
</dbReference>